<sequence>MPRTYGMPARHSSASSQAERTGKATGLTLPTPFVSRRLPVDDFGREDQAKWTSDDSNSHRRIEQPDEQQVQIDLQPTWLKGRFAGDEDMKIFILSRDTGCGKRRSPLHRCHPDDATAPRPDGQGGAKDAE</sequence>
<evidence type="ECO:0000313" key="3">
    <source>
        <dbReference type="Proteomes" id="UP000053758"/>
    </source>
</evidence>
<protein>
    <submittedName>
        <fullName evidence="2">Uncharacterized protein</fullName>
    </submittedName>
</protein>
<name>A0A081CJJ0_PSEA2</name>
<accession>A0A081CJJ0</accession>
<organism evidence="2">
    <name type="scientific">Pseudozyma antarctica</name>
    <name type="common">Yeast</name>
    <name type="synonym">Candida antarctica</name>
    <dbReference type="NCBI Taxonomy" id="84753"/>
    <lineage>
        <taxon>Eukaryota</taxon>
        <taxon>Fungi</taxon>
        <taxon>Dikarya</taxon>
        <taxon>Basidiomycota</taxon>
        <taxon>Ustilaginomycotina</taxon>
        <taxon>Ustilaginomycetes</taxon>
        <taxon>Ustilaginales</taxon>
        <taxon>Ustilaginaceae</taxon>
        <taxon>Moesziomyces</taxon>
    </lineage>
</organism>
<dbReference type="GeneID" id="26305861"/>
<dbReference type="Proteomes" id="UP000053758">
    <property type="component" value="Unassembled WGS sequence"/>
</dbReference>
<evidence type="ECO:0000313" key="2">
    <source>
        <dbReference type="EMBL" id="GAK66836.1"/>
    </source>
</evidence>
<gene>
    <name evidence="2" type="ORF">PAN0_015c5060</name>
</gene>
<dbReference type="AlphaFoldDB" id="A0A081CJJ0"/>
<feature type="region of interest" description="Disordered" evidence="1">
    <location>
        <begin position="98"/>
        <end position="130"/>
    </location>
</feature>
<dbReference type="HOGENOM" id="CLU_1937877_0_0_1"/>
<feature type="compositionally biased region" description="Basic and acidic residues" evidence="1">
    <location>
        <begin position="38"/>
        <end position="64"/>
    </location>
</feature>
<feature type="region of interest" description="Disordered" evidence="1">
    <location>
        <begin position="1"/>
        <end position="72"/>
    </location>
</feature>
<dbReference type="RefSeq" id="XP_014654856.1">
    <property type="nucleotide sequence ID" value="XM_014799370.1"/>
</dbReference>
<proteinExistence type="predicted"/>
<evidence type="ECO:0000256" key="1">
    <source>
        <dbReference type="SAM" id="MobiDB-lite"/>
    </source>
</evidence>
<keyword evidence="3" id="KW-1185">Reference proteome</keyword>
<reference evidence="2" key="1">
    <citation type="submission" date="2014-07" db="EMBL/GenBank/DDBJ databases">
        <title>Draft genome sequence of the yeast Pseudozyma antarctica JCM 10317 known as a producer of lipase B which used in a wide range of industrial applications.</title>
        <authorList>
            <person name="Morita T."/>
            <person name="Saika A."/>
            <person name="Koike H."/>
        </authorList>
    </citation>
    <scope>NUCLEOTIDE SEQUENCE</scope>
    <source>
        <strain evidence="2">JCM 10317</strain>
    </source>
</reference>
<dbReference type="EMBL" id="DF830082">
    <property type="protein sequence ID" value="GAK66836.1"/>
    <property type="molecule type" value="Genomic_DNA"/>
</dbReference>